<keyword evidence="4 7" id="KW-0812">Transmembrane</keyword>
<evidence type="ECO:0000313" key="10">
    <source>
        <dbReference type="Proteomes" id="UP001138709"/>
    </source>
</evidence>
<dbReference type="PANTHER" id="PTHR43163:SF6">
    <property type="entry name" value="DIPEPTIDE TRANSPORT SYSTEM PERMEASE PROTEIN DPPB-RELATED"/>
    <property type="match status" value="1"/>
</dbReference>
<dbReference type="CDD" id="cd06261">
    <property type="entry name" value="TM_PBP2"/>
    <property type="match status" value="1"/>
</dbReference>
<organism evidence="9 10">
    <name type="scientific">Neoroseomonas eburnea</name>
    <dbReference type="NCBI Taxonomy" id="1346889"/>
    <lineage>
        <taxon>Bacteria</taxon>
        <taxon>Pseudomonadati</taxon>
        <taxon>Pseudomonadota</taxon>
        <taxon>Alphaproteobacteria</taxon>
        <taxon>Acetobacterales</taxon>
        <taxon>Acetobacteraceae</taxon>
        <taxon>Neoroseomonas</taxon>
    </lineage>
</organism>
<dbReference type="GO" id="GO:0055085">
    <property type="term" value="P:transmembrane transport"/>
    <property type="evidence" value="ECO:0007669"/>
    <property type="project" value="InterPro"/>
</dbReference>
<evidence type="ECO:0000256" key="1">
    <source>
        <dbReference type="ARBA" id="ARBA00004651"/>
    </source>
</evidence>
<feature type="transmembrane region" description="Helical" evidence="7">
    <location>
        <begin position="98"/>
        <end position="120"/>
    </location>
</feature>
<dbReference type="Gene3D" id="1.10.3720.10">
    <property type="entry name" value="MetI-like"/>
    <property type="match status" value="1"/>
</dbReference>
<reference evidence="9" key="1">
    <citation type="submission" date="2020-01" db="EMBL/GenBank/DDBJ databases">
        <authorList>
            <person name="Rat A."/>
        </authorList>
    </citation>
    <scope>NUCLEOTIDE SEQUENCE</scope>
    <source>
        <strain evidence="9">LMG 31228</strain>
    </source>
</reference>
<feature type="transmembrane region" description="Helical" evidence="7">
    <location>
        <begin position="238"/>
        <end position="263"/>
    </location>
</feature>
<dbReference type="GO" id="GO:0005886">
    <property type="term" value="C:plasma membrane"/>
    <property type="evidence" value="ECO:0007669"/>
    <property type="project" value="UniProtKB-SubCell"/>
</dbReference>
<comment type="similarity">
    <text evidence="7">Belongs to the binding-protein-dependent transport system permease family.</text>
</comment>
<comment type="caution">
    <text evidence="9">The sequence shown here is derived from an EMBL/GenBank/DDBJ whole genome shotgun (WGS) entry which is preliminary data.</text>
</comment>
<evidence type="ECO:0000256" key="7">
    <source>
        <dbReference type="RuleBase" id="RU363032"/>
    </source>
</evidence>
<feature type="domain" description="ABC transmembrane type-1" evidence="8">
    <location>
        <begin position="96"/>
        <end position="306"/>
    </location>
</feature>
<keyword evidence="5 7" id="KW-1133">Transmembrane helix</keyword>
<evidence type="ECO:0000313" key="9">
    <source>
        <dbReference type="EMBL" id="MBR0680945.1"/>
    </source>
</evidence>
<evidence type="ECO:0000256" key="4">
    <source>
        <dbReference type="ARBA" id="ARBA00022692"/>
    </source>
</evidence>
<dbReference type="Pfam" id="PF00528">
    <property type="entry name" value="BPD_transp_1"/>
    <property type="match status" value="1"/>
</dbReference>
<proteinExistence type="inferred from homology"/>
<evidence type="ECO:0000256" key="6">
    <source>
        <dbReference type="ARBA" id="ARBA00023136"/>
    </source>
</evidence>
<dbReference type="RefSeq" id="WP_211846472.1">
    <property type="nucleotide sequence ID" value="NZ_JAAEDL010000008.1"/>
</dbReference>
<keyword evidence="3" id="KW-1003">Cell membrane</keyword>
<dbReference type="PROSITE" id="PS50928">
    <property type="entry name" value="ABC_TM1"/>
    <property type="match status" value="1"/>
</dbReference>
<dbReference type="SUPFAM" id="SSF161098">
    <property type="entry name" value="MetI-like"/>
    <property type="match status" value="1"/>
</dbReference>
<comment type="subcellular location">
    <subcellularLocation>
        <location evidence="1 7">Cell membrane</location>
        <topology evidence="1 7">Multi-pass membrane protein</topology>
    </subcellularLocation>
</comment>
<dbReference type="Pfam" id="PF19300">
    <property type="entry name" value="BPD_transp_1_N"/>
    <property type="match status" value="1"/>
</dbReference>
<dbReference type="Proteomes" id="UP001138709">
    <property type="component" value="Unassembled WGS sequence"/>
</dbReference>
<feature type="transmembrane region" description="Helical" evidence="7">
    <location>
        <begin position="176"/>
        <end position="198"/>
    </location>
</feature>
<protein>
    <submittedName>
        <fullName evidence="9">ABC transporter permease</fullName>
    </submittedName>
</protein>
<keyword evidence="10" id="KW-1185">Reference proteome</keyword>
<reference evidence="9" key="2">
    <citation type="journal article" date="2021" name="Syst. Appl. Microbiol.">
        <title>Roseomonas hellenica sp. nov., isolated from roots of wild-growing Alkanna tinctoria.</title>
        <authorList>
            <person name="Rat A."/>
            <person name="Naranjo H.D."/>
            <person name="Lebbe L."/>
            <person name="Cnockaert M."/>
            <person name="Krigas N."/>
            <person name="Grigoriadou K."/>
            <person name="Maloupa E."/>
            <person name="Willems A."/>
        </authorList>
    </citation>
    <scope>NUCLEOTIDE SEQUENCE</scope>
    <source>
        <strain evidence="9">LMG 31228</strain>
    </source>
</reference>
<evidence type="ECO:0000256" key="3">
    <source>
        <dbReference type="ARBA" id="ARBA00022475"/>
    </source>
</evidence>
<keyword evidence="6 7" id="KW-0472">Membrane</keyword>
<evidence type="ECO:0000256" key="5">
    <source>
        <dbReference type="ARBA" id="ARBA00022989"/>
    </source>
</evidence>
<dbReference type="AlphaFoldDB" id="A0A9X9XB59"/>
<feature type="transmembrane region" description="Helical" evidence="7">
    <location>
        <begin position="12"/>
        <end position="30"/>
    </location>
</feature>
<dbReference type="InterPro" id="IPR000515">
    <property type="entry name" value="MetI-like"/>
</dbReference>
<evidence type="ECO:0000259" key="8">
    <source>
        <dbReference type="PROSITE" id="PS50928"/>
    </source>
</evidence>
<dbReference type="PANTHER" id="PTHR43163">
    <property type="entry name" value="DIPEPTIDE TRANSPORT SYSTEM PERMEASE PROTEIN DPPB-RELATED"/>
    <property type="match status" value="1"/>
</dbReference>
<dbReference type="InterPro" id="IPR045621">
    <property type="entry name" value="BPD_transp_1_N"/>
</dbReference>
<name>A0A9X9XB59_9PROT</name>
<gene>
    <name evidence="9" type="ORF">GXW74_10635</name>
</gene>
<evidence type="ECO:0000256" key="2">
    <source>
        <dbReference type="ARBA" id="ARBA00022448"/>
    </source>
</evidence>
<keyword evidence="2 7" id="KW-0813">Transport</keyword>
<dbReference type="EMBL" id="JAAEDL010000008">
    <property type="protein sequence ID" value="MBR0680945.1"/>
    <property type="molecule type" value="Genomic_DNA"/>
</dbReference>
<dbReference type="InterPro" id="IPR035906">
    <property type="entry name" value="MetI-like_sf"/>
</dbReference>
<sequence length="316" mass="34664">MARYIVHRLGQSIVLLWLVSLFGFFLLHLTPGGPLSQFANTPGMSDEDLRRLATQYGLDRPLPIQYLDWAWGLLTGDWGRSYRDHAPVLKVIGSRIGATLQLMVTATLIAVLVGGTAGILGAVRRYSLFDQVVTVGTMIALSIPTFWFGLVVIYVFSVELGWLPPGNIGPVGNSSFLIFLHHLIGPSMVLGLVTTALWSRFMRSSMLDALNQDYVRTARAKGLPERVVIGTHVLRNALLPMITIAGLELPTLLGGALVTETVFTWPGMGRLFLDSIEYRDYPVVMGTLIFAAILVITGSLIADVLHTIADPRVRLR</sequence>
<feature type="transmembrane region" description="Helical" evidence="7">
    <location>
        <begin position="283"/>
        <end position="306"/>
    </location>
</feature>
<feature type="transmembrane region" description="Helical" evidence="7">
    <location>
        <begin position="132"/>
        <end position="156"/>
    </location>
</feature>
<accession>A0A9X9XB59</accession>